<dbReference type="SMART" id="SM00066">
    <property type="entry name" value="GAL4"/>
    <property type="match status" value="1"/>
</dbReference>
<dbReference type="CDD" id="cd00067">
    <property type="entry name" value="GAL4"/>
    <property type="match status" value="1"/>
</dbReference>
<dbReference type="Gene3D" id="4.10.240.10">
    <property type="entry name" value="Zn(2)-C6 fungal-type DNA-binding domain"/>
    <property type="match status" value="1"/>
</dbReference>
<evidence type="ECO:0000259" key="4">
    <source>
        <dbReference type="PROSITE" id="PS50048"/>
    </source>
</evidence>
<dbReference type="EMBL" id="JAGSXJ010000051">
    <property type="protein sequence ID" value="KAH6661543.1"/>
    <property type="molecule type" value="Genomic_DNA"/>
</dbReference>
<keyword evidence="6" id="KW-1185">Reference proteome</keyword>
<protein>
    <submittedName>
        <fullName evidence="5">Fungal-specific transcription factor domain-containing protein</fullName>
    </submittedName>
</protein>
<dbReference type="GO" id="GO:0045944">
    <property type="term" value="P:positive regulation of transcription by RNA polymerase II"/>
    <property type="evidence" value="ECO:0007669"/>
    <property type="project" value="TreeGrafter"/>
</dbReference>
<dbReference type="OrthoDB" id="416217at2759"/>
<reference evidence="5" key="1">
    <citation type="journal article" date="2021" name="Nat. Commun.">
        <title>Genetic determinants of endophytism in the Arabidopsis root mycobiome.</title>
        <authorList>
            <person name="Mesny F."/>
            <person name="Miyauchi S."/>
            <person name="Thiergart T."/>
            <person name="Pickel B."/>
            <person name="Atanasova L."/>
            <person name="Karlsson M."/>
            <person name="Huettel B."/>
            <person name="Barry K.W."/>
            <person name="Haridas S."/>
            <person name="Chen C."/>
            <person name="Bauer D."/>
            <person name="Andreopoulos W."/>
            <person name="Pangilinan J."/>
            <person name="LaButti K."/>
            <person name="Riley R."/>
            <person name="Lipzen A."/>
            <person name="Clum A."/>
            <person name="Drula E."/>
            <person name="Henrissat B."/>
            <person name="Kohler A."/>
            <person name="Grigoriev I.V."/>
            <person name="Martin F.M."/>
            <person name="Hacquard S."/>
        </authorList>
    </citation>
    <scope>NUCLEOTIDE SEQUENCE</scope>
    <source>
        <strain evidence="5">MPI-SDFR-AT-0117</strain>
    </source>
</reference>
<dbReference type="GO" id="GO:0005634">
    <property type="term" value="C:nucleus"/>
    <property type="evidence" value="ECO:0007669"/>
    <property type="project" value="UniProtKB-SubCell"/>
</dbReference>
<sequence>MKRPFRVRFARPSNIKLSEQAGGHDEALTCPKRPRSTSIGQGDQKQHSKSRLGCKECKLRRVKCDQTHPVCIRCQRRGSICFSETPPSGWEVVIPAMISKPIAAPWMGEVNPEPKLLQYWLEKTSRILTLRPEDNPLSFPLLEHLVSTPSLLHAVQSISAGQEHFFDQSSLTTCLQQRGLALHALRRELGDMSNVAPPTLLAIFLQGISTPWTEKYTNDFGRDHLIAARHILENTLQDPTKRDDPLIQFILGWFLYWDSACAFLAAPNDLAPLNTELIYNAIQTTRTSFHPMIGFSAELLYLIACLGRHCRLVLDTGFRDPALEATLEEQLLAWNPEHDDHAVVDMSMAFRNHALIMLYNTCGMPAHNEGDITMEEASVPCKDAVRTLALDSLERLFRSPANSPCVQFHSIPLLTAACELRAADVESRAAAIQHFRAIYSATRVSMNIVAIEFIQELWDLHDFGVDMSWLELLDIKDWTLTFA</sequence>
<dbReference type="PROSITE" id="PS00463">
    <property type="entry name" value="ZN2_CY6_FUNGAL_1"/>
    <property type="match status" value="1"/>
</dbReference>
<evidence type="ECO:0000256" key="2">
    <source>
        <dbReference type="ARBA" id="ARBA00023242"/>
    </source>
</evidence>
<evidence type="ECO:0000256" key="1">
    <source>
        <dbReference type="ARBA" id="ARBA00004123"/>
    </source>
</evidence>
<evidence type="ECO:0000256" key="3">
    <source>
        <dbReference type="SAM" id="MobiDB-lite"/>
    </source>
</evidence>
<dbReference type="InterPro" id="IPR021858">
    <property type="entry name" value="Fun_TF"/>
</dbReference>
<organism evidence="5 6">
    <name type="scientific">Plectosphaerella plurivora</name>
    <dbReference type="NCBI Taxonomy" id="936078"/>
    <lineage>
        <taxon>Eukaryota</taxon>
        <taxon>Fungi</taxon>
        <taxon>Dikarya</taxon>
        <taxon>Ascomycota</taxon>
        <taxon>Pezizomycotina</taxon>
        <taxon>Sordariomycetes</taxon>
        <taxon>Hypocreomycetidae</taxon>
        <taxon>Glomerellales</taxon>
        <taxon>Plectosphaerellaceae</taxon>
        <taxon>Plectosphaerella</taxon>
    </lineage>
</organism>
<proteinExistence type="predicted"/>
<comment type="subcellular location">
    <subcellularLocation>
        <location evidence="1">Nucleus</location>
    </subcellularLocation>
</comment>
<dbReference type="PANTHER" id="PTHR37534:SF43">
    <property type="entry name" value="FINGER DOMAIN PROTEIN, PUTATIVE (AFU_ORTHOLOGUE AFUA_1G01850)-RELATED"/>
    <property type="match status" value="1"/>
</dbReference>
<dbReference type="Pfam" id="PF11951">
    <property type="entry name" value="Fungal_trans_2"/>
    <property type="match status" value="1"/>
</dbReference>
<comment type="caution">
    <text evidence="5">The sequence shown here is derived from an EMBL/GenBank/DDBJ whole genome shotgun (WGS) entry which is preliminary data.</text>
</comment>
<dbReference type="AlphaFoldDB" id="A0A9P9A4U1"/>
<dbReference type="GO" id="GO:0000981">
    <property type="term" value="F:DNA-binding transcription factor activity, RNA polymerase II-specific"/>
    <property type="evidence" value="ECO:0007669"/>
    <property type="project" value="InterPro"/>
</dbReference>
<dbReference type="GO" id="GO:0000976">
    <property type="term" value="F:transcription cis-regulatory region binding"/>
    <property type="evidence" value="ECO:0007669"/>
    <property type="project" value="TreeGrafter"/>
</dbReference>
<name>A0A9P9A4U1_9PEZI</name>
<evidence type="ECO:0000313" key="6">
    <source>
        <dbReference type="Proteomes" id="UP000770015"/>
    </source>
</evidence>
<accession>A0A9P9A4U1</accession>
<keyword evidence="2" id="KW-0539">Nucleus</keyword>
<dbReference type="PANTHER" id="PTHR37534">
    <property type="entry name" value="TRANSCRIPTIONAL ACTIVATOR PROTEIN UGA3"/>
    <property type="match status" value="1"/>
</dbReference>
<gene>
    <name evidence="5" type="ORF">F5X68DRAFT_178615</name>
</gene>
<evidence type="ECO:0000313" key="5">
    <source>
        <dbReference type="EMBL" id="KAH6661543.1"/>
    </source>
</evidence>
<dbReference type="InterPro" id="IPR036864">
    <property type="entry name" value="Zn2-C6_fun-type_DNA-bd_sf"/>
</dbReference>
<dbReference type="PROSITE" id="PS50048">
    <property type="entry name" value="ZN2_CY6_FUNGAL_2"/>
    <property type="match status" value="1"/>
</dbReference>
<dbReference type="InterPro" id="IPR001138">
    <property type="entry name" value="Zn2Cys6_DnaBD"/>
</dbReference>
<feature type="region of interest" description="Disordered" evidence="3">
    <location>
        <begin position="16"/>
        <end position="47"/>
    </location>
</feature>
<dbReference type="SUPFAM" id="SSF57701">
    <property type="entry name" value="Zn2/Cys6 DNA-binding domain"/>
    <property type="match status" value="1"/>
</dbReference>
<feature type="domain" description="Zn(2)-C6 fungal-type" evidence="4">
    <location>
        <begin position="53"/>
        <end position="81"/>
    </location>
</feature>
<dbReference type="Proteomes" id="UP000770015">
    <property type="component" value="Unassembled WGS sequence"/>
</dbReference>
<dbReference type="Pfam" id="PF00172">
    <property type="entry name" value="Zn_clus"/>
    <property type="match status" value="1"/>
</dbReference>
<dbReference type="GO" id="GO:0008270">
    <property type="term" value="F:zinc ion binding"/>
    <property type="evidence" value="ECO:0007669"/>
    <property type="project" value="InterPro"/>
</dbReference>